<gene>
    <name evidence="3" type="ORF">CRHIZ90672A_00006304</name>
</gene>
<organism evidence="3 4">
    <name type="scientific">Clonostachys rhizophaga</name>
    <dbReference type="NCBI Taxonomy" id="160324"/>
    <lineage>
        <taxon>Eukaryota</taxon>
        <taxon>Fungi</taxon>
        <taxon>Dikarya</taxon>
        <taxon>Ascomycota</taxon>
        <taxon>Pezizomycotina</taxon>
        <taxon>Sordariomycetes</taxon>
        <taxon>Hypocreomycetidae</taxon>
        <taxon>Hypocreales</taxon>
        <taxon>Bionectriaceae</taxon>
        <taxon>Clonostachys</taxon>
    </lineage>
</organism>
<reference evidence="3" key="1">
    <citation type="submission" date="2021-10" db="EMBL/GenBank/DDBJ databases">
        <authorList>
            <person name="Piombo E."/>
        </authorList>
    </citation>
    <scope>NUCLEOTIDE SEQUENCE</scope>
</reference>
<accession>A0A9N9VZD5</accession>
<feature type="region of interest" description="Disordered" evidence="2">
    <location>
        <begin position="1087"/>
        <end position="1164"/>
    </location>
</feature>
<comment type="caution">
    <text evidence="3">The sequence shown here is derived from an EMBL/GenBank/DDBJ whole genome shotgun (WGS) entry which is preliminary data.</text>
</comment>
<dbReference type="InterPro" id="IPR036770">
    <property type="entry name" value="Ankyrin_rpt-contain_sf"/>
</dbReference>
<dbReference type="PROSITE" id="PS50088">
    <property type="entry name" value="ANK_REPEAT"/>
    <property type="match status" value="2"/>
</dbReference>
<dbReference type="Proteomes" id="UP000696573">
    <property type="component" value="Unassembled WGS sequence"/>
</dbReference>
<dbReference type="SUPFAM" id="SSF48403">
    <property type="entry name" value="Ankyrin repeat"/>
    <property type="match status" value="2"/>
</dbReference>
<feature type="repeat" description="ANK" evidence="1">
    <location>
        <begin position="677"/>
        <end position="709"/>
    </location>
</feature>
<dbReference type="OrthoDB" id="194358at2759"/>
<keyword evidence="4" id="KW-1185">Reference proteome</keyword>
<dbReference type="Pfam" id="PF12796">
    <property type="entry name" value="Ank_2"/>
    <property type="match status" value="1"/>
</dbReference>
<dbReference type="Gene3D" id="1.25.40.20">
    <property type="entry name" value="Ankyrin repeat-containing domain"/>
    <property type="match status" value="3"/>
</dbReference>
<proteinExistence type="predicted"/>
<dbReference type="SMART" id="SM00248">
    <property type="entry name" value="ANK"/>
    <property type="match status" value="8"/>
</dbReference>
<evidence type="ECO:0000313" key="4">
    <source>
        <dbReference type="Proteomes" id="UP000696573"/>
    </source>
</evidence>
<feature type="compositionally biased region" description="Basic and acidic residues" evidence="2">
    <location>
        <begin position="1087"/>
        <end position="1105"/>
    </location>
</feature>
<dbReference type="EMBL" id="CABFNQ020000760">
    <property type="protein sequence ID" value="CAH0038409.1"/>
    <property type="molecule type" value="Genomic_DNA"/>
</dbReference>
<dbReference type="AlphaFoldDB" id="A0A9N9VZD5"/>
<keyword evidence="1" id="KW-0040">ANK repeat</keyword>
<evidence type="ECO:0000313" key="3">
    <source>
        <dbReference type="EMBL" id="CAH0038409.1"/>
    </source>
</evidence>
<name>A0A9N9VZD5_9HYPO</name>
<dbReference type="PANTHER" id="PTHR46224">
    <property type="entry name" value="ANKYRIN REPEAT FAMILY PROTEIN"/>
    <property type="match status" value="1"/>
</dbReference>
<sequence length="1164" mass="126192">MPPSSRTSSTRSATFSLNRADSNLAQRLSFLQFDSKAAEPTANDFQRAHELMLQTRPSTKRSSTLDYKDANQALSIVAQGRVPNATPGMVNALVKSGADVSVARRKSDNILKMFKGENQEEVRSDVLPVATRNCSDDVVFALALHADKISLNQALPVAITANSHVKASILLARGADASSLCTAFLDVVARDDHEMAEILLKEINGACQSCRNKGLVHTAKMRFPVTAQKLLARGADVKFDNGAALRAAIHSGADDIAFQIASHPSIMGQAVLLDAAVSDAYNYKKYSLLPVLFQSGAKGNTTDEMVINAVNSQQLDLIKDLVQQGALSALSGKAVGTCLRSSINVSRLDILQALLAGRLSPEVMAEALSQTHSISKLEYVYQVVDLLLRSGLAGHGSVSDALLHTINRTVSSSDERVHLNLVHLLLASGAADVNVHGGKAIVDTVSRAQVNILSLLLQAKYRVSTDSLAAALASAIGVKPDDVKIRVTEMLLGKTSTAGPTGATVTPQDRQRLISVAMSAATQYLDMKVLQLLASLTTSADPFSTAVTTLVHKTNGWSSIQGLVFMHFLLEHGASGQGVEDAYLKAALAHTYEAVNLLEPVVNLSIRTKALGRLTSSSPKWIEQKNLWLLQLLCDGGCQGDSIDAALLQAVAIVSKGDGSIAALHVLLDSSANVNYQNGDPLRIAATNGAVEALEIMLRHGASSSSIANAIYNTISAPLTEKRALKVIDTLVYEMEAKKLGVKLDLRSTRQGQAPILMACLSVHRKSALLVKRLGELGCDADEQFTATIHEYQNVGQEVTSVLTWALSPVSAGQISSEVIVALIESKANVNYATSNSKTTPLILAARYGRHDIVKKLLIAKARPTARDSFNCTALYYAAQLGHLEVVKLLVKAKSLVNDGSLHEAARNLHSDVVAALISGGHDPNFRSSRPEHKGRNVLEEVCLLADGSRNRARLEETMMGIADGKAKVLTPNGDRNCLFLAFDNTRPIPVTSIVLDRIMWRDLNDEKNVFIREVRETGTKIFYSPSMFLRKGLAACDPSHINHLLKLLHDKQCIDRYYAEFGPGDGGMFQPEDAVGVPVAIAREEKKRRADAEKRRAEAEEHQRKLQRQQQEAEHKVQVDGWVQQQKRTQANLAHQSKMQQQEQIKNQQIRAMQQKQAMKKSK</sequence>
<feature type="compositionally biased region" description="Low complexity" evidence="2">
    <location>
        <begin position="1137"/>
        <end position="1158"/>
    </location>
</feature>
<evidence type="ECO:0000256" key="1">
    <source>
        <dbReference type="PROSITE-ProRule" id="PRU00023"/>
    </source>
</evidence>
<feature type="compositionally biased region" description="Polar residues" evidence="2">
    <location>
        <begin position="1124"/>
        <end position="1136"/>
    </location>
</feature>
<dbReference type="InterPro" id="IPR002110">
    <property type="entry name" value="Ankyrin_rpt"/>
</dbReference>
<protein>
    <submittedName>
        <fullName evidence="3">Uncharacterized protein</fullName>
    </submittedName>
</protein>
<dbReference type="InterPro" id="IPR051616">
    <property type="entry name" value="Cul2-RING_E3_ligase_SR"/>
</dbReference>
<evidence type="ECO:0000256" key="2">
    <source>
        <dbReference type="SAM" id="MobiDB-lite"/>
    </source>
</evidence>
<dbReference type="PANTHER" id="PTHR46224:SF64">
    <property type="entry name" value="IQ MOTIF AND ANKYRIN REPEAT DOMAIN-CONTAINING PROTEIN 1"/>
    <property type="match status" value="1"/>
</dbReference>
<feature type="repeat" description="ANK" evidence="1">
    <location>
        <begin position="837"/>
        <end position="869"/>
    </location>
</feature>